<evidence type="ECO:0000259" key="6">
    <source>
        <dbReference type="Pfam" id="PF14748"/>
    </source>
</evidence>
<dbReference type="GO" id="GO:0055129">
    <property type="term" value="P:L-proline biosynthetic process"/>
    <property type="evidence" value="ECO:0007669"/>
    <property type="project" value="TreeGrafter"/>
</dbReference>
<dbReference type="Pfam" id="PF03807">
    <property type="entry name" value="F420_oxidored"/>
    <property type="match status" value="1"/>
</dbReference>
<accession>A0A8H8R4M8</accession>
<feature type="domain" description="Pyrroline-5-carboxylate reductase dimerisation" evidence="6">
    <location>
        <begin position="190"/>
        <end position="291"/>
    </location>
</feature>
<dbReference type="PIRSF" id="PIRSF000193">
    <property type="entry name" value="Pyrrol-5-carb_rd"/>
    <property type="match status" value="1"/>
</dbReference>
<dbReference type="FunFam" id="1.10.3730.10:FF:000001">
    <property type="entry name" value="Pyrroline-5-carboxylate reductase"/>
    <property type="match status" value="1"/>
</dbReference>
<reference evidence="7 8" key="1">
    <citation type="submission" date="2018-05" db="EMBL/GenBank/DDBJ databases">
        <title>Genome sequencing and assembly of the regulated plant pathogen Lachnellula willkommii and related sister species for the development of diagnostic species identification markers.</title>
        <authorList>
            <person name="Giroux E."/>
            <person name="Bilodeau G."/>
        </authorList>
    </citation>
    <scope>NUCLEOTIDE SEQUENCE [LARGE SCALE GENOMIC DNA]</scope>
    <source>
        <strain evidence="7 8">CBS 185.66</strain>
    </source>
</reference>
<dbReference type="Gene3D" id="3.40.50.720">
    <property type="entry name" value="NAD(P)-binding Rossmann-like Domain"/>
    <property type="match status" value="1"/>
</dbReference>
<feature type="binding site" evidence="4">
    <location>
        <position position="75"/>
    </location>
    <ligand>
        <name>NADPH</name>
        <dbReference type="ChEBI" id="CHEBI:57783"/>
    </ligand>
</feature>
<dbReference type="GO" id="GO:0004735">
    <property type="term" value="F:pyrroline-5-carboxylate reductase activity"/>
    <property type="evidence" value="ECO:0007669"/>
    <property type="project" value="InterPro"/>
</dbReference>
<dbReference type="Proteomes" id="UP000431533">
    <property type="component" value="Unassembled WGS sequence"/>
</dbReference>
<dbReference type="InterPro" id="IPR028939">
    <property type="entry name" value="P5C_Rdtase_cat_N"/>
</dbReference>
<name>A0A8H8R4M8_9HELO</name>
<dbReference type="EMBL" id="QGMH01000032">
    <property type="protein sequence ID" value="TVY28353.1"/>
    <property type="molecule type" value="Genomic_DNA"/>
</dbReference>
<keyword evidence="2 4" id="KW-0521">NADP</keyword>
<dbReference type="PANTHER" id="PTHR11645:SF65">
    <property type="entry name" value="HYPOTHETICAL PYRROLINE-5-CARBOXYLATE REDUCTASE (EUROFUNG)"/>
    <property type="match status" value="1"/>
</dbReference>
<dbReference type="RefSeq" id="XP_031007141.1">
    <property type="nucleotide sequence ID" value="XM_031149421.1"/>
</dbReference>
<evidence type="ECO:0000259" key="5">
    <source>
        <dbReference type="Pfam" id="PF03807"/>
    </source>
</evidence>
<dbReference type="Gene3D" id="1.10.3730.10">
    <property type="entry name" value="ProC C-terminal domain-like"/>
    <property type="match status" value="1"/>
</dbReference>
<evidence type="ECO:0000313" key="8">
    <source>
        <dbReference type="Proteomes" id="UP000431533"/>
    </source>
</evidence>
<dbReference type="OrthoDB" id="10263291at2759"/>
<evidence type="ECO:0000256" key="2">
    <source>
        <dbReference type="ARBA" id="ARBA00022857"/>
    </source>
</evidence>
<dbReference type="AlphaFoldDB" id="A0A8H8R4M8"/>
<dbReference type="InterPro" id="IPR008927">
    <property type="entry name" value="6-PGluconate_DH-like_C_sf"/>
</dbReference>
<evidence type="ECO:0000256" key="4">
    <source>
        <dbReference type="PIRSR" id="PIRSR000193-1"/>
    </source>
</evidence>
<feature type="binding site" evidence="4">
    <location>
        <begin position="88"/>
        <end position="91"/>
    </location>
    <ligand>
        <name>NADP(+)</name>
        <dbReference type="ChEBI" id="CHEBI:58349"/>
    </ligand>
</feature>
<dbReference type="InterPro" id="IPR000304">
    <property type="entry name" value="Pyrroline-COOH_reductase"/>
</dbReference>
<dbReference type="InterPro" id="IPR036291">
    <property type="entry name" value="NAD(P)-bd_dom_sf"/>
</dbReference>
<dbReference type="GeneID" id="41984660"/>
<evidence type="ECO:0000256" key="3">
    <source>
        <dbReference type="ARBA" id="ARBA00023002"/>
    </source>
</evidence>
<dbReference type="SUPFAM" id="SSF48179">
    <property type="entry name" value="6-phosphogluconate dehydrogenase C-terminal domain-like"/>
    <property type="match status" value="1"/>
</dbReference>
<proteinExistence type="inferred from homology"/>
<feature type="binding site" evidence="4">
    <location>
        <begin position="12"/>
        <end position="17"/>
    </location>
    <ligand>
        <name>NADP(+)</name>
        <dbReference type="ChEBI" id="CHEBI:58349"/>
    </ligand>
</feature>
<dbReference type="Pfam" id="PF14748">
    <property type="entry name" value="P5CR_dimer"/>
    <property type="match status" value="1"/>
</dbReference>
<evidence type="ECO:0000256" key="1">
    <source>
        <dbReference type="ARBA" id="ARBA00005525"/>
    </source>
</evidence>
<dbReference type="HAMAP" id="MF_01925">
    <property type="entry name" value="P5C_reductase"/>
    <property type="match status" value="1"/>
</dbReference>
<comment type="caution">
    <text evidence="7">The sequence shown here is derived from an EMBL/GenBank/DDBJ whole genome shotgun (WGS) entry which is preliminary data.</text>
</comment>
<comment type="similarity">
    <text evidence="1">Belongs to the pyrroline-5-carboxylate reductase family.</text>
</comment>
<evidence type="ECO:0000313" key="7">
    <source>
        <dbReference type="EMBL" id="TVY28353.1"/>
    </source>
</evidence>
<organism evidence="7 8">
    <name type="scientific">Lachnellula hyalina</name>
    <dbReference type="NCBI Taxonomy" id="1316788"/>
    <lineage>
        <taxon>Eukaryota</taxon>
        <taxon>Fungi</taxon>
        <taxon>Dikarya</taxon>
        <taxon>Ascomycota</taxon>
        <taxon>Pezizomycotina</taxon>
        <taxon>Leotiomycetes</taxon>
        <taxon>Helotiales</taxon>
        <taxon>Lachnaceae</taxon>
        <taxon>Lachnellula</taxon>
    </lineage>
</organism>
<protein>
    <submittedName>
        <fullName evidence="7">Pyrroline-5-carboxylate reductase</fullName>
    </submittedName>
</protein>
<feature type="domain" description="Pyrroline-5-carboxylate reductase catalytic N-terminal" evidence="5">
    <location>
        <begin position="9"/>
        <end position="118"/>
    </location>
</feature>
<keyword evidence="3" id="KW-0560">Oxidoreductase</keyword>
<dbReference type="PANTHER" id="PTHR11645">
    <property type="entry name" value="PYRROLINE-5-CARBOXYLATE REDUCTASE"/>
    <property type="match status" value="1"/>
</dbReference>
<dbReference type="SUPFAM" id="SSF51735">
    <property type="entry name" value="NAD(P)-binding Rossmann-fold domains"/>
    <property type="match status" value="1"/>
</dbReference>
<sequence length="294" mass="31487">MTTMTGKTMAIIGCGTMGGAILSGVLESTAKSQLAGEKPRIEHFIATVQSQSSAQGLRNKFSKYGESLEVLQADNVSAMRKADIVMLACKPYMADTVLQADGVREALEGKLVISVLVGSPPEKLSASIYHAGPRRKDEAEFYIKRVMLNIAANLGQSISVIETTSMPDEFEEISDWIFQQVGKTAPVAPELFDVGGVMAGVSGALFTVAFDGILDGAVKQGLKRADAKKMLTQSMFSVAALLESGEHPAVLREKYSSPRGTTIEGLLSLEEDRVRYAFSKAVIASSKRSEEIGK</sequence>
<dbReference type="InterPro" id="IPR029036">
    <property type="entry name" value="P5CR_dimer"/>
</dbReference>
<keyword evidence="8" id="KW-1185">Reference proteome</keyword>
<gene>
    <name evidence="7" type="primary">P5CR_1</name>
    <name evidence="7" type="ORF">LHYA1_G004462</name>
</gene>